<dbReference type="EMBL" id="LDQA01000001">
    <property type="protein sequence ID" value="KTR08506.1"/>
    <property type="molecule type" value="Genomic_DNA"/>
</dbReference>
<dbReference type="InterPro" id="IPR007060">
    <property type="entry name" value="FtsL/DivIC"/>
</dbReference>
<feature type="chain" id="PRO_5007543494" description="Septum formation initiator" evidence="1">
    <location>
        <begin position="26"/>
        <end position="106"/>
    </location>
</feature>
<keyword evidence="3" id="KW-1185">Reference proteome</keyword>
<sequence>MRTKQKRKSWFTPLIVPAITLPCLAYFAMQSQTGRYGLEAGQEMQGELAAKTKIYDDLVRSRKALEQRVKLLSDGTLERDMIDERARRSLNMSNEDEITILERWKS</sequence>
<accession>A0A147DBF7</accession>
<name>A0A147DBF7_9HYPH</name>
<gene>
    <name evidence="2" type="ORF">NS365_00755</name>
</gene>
<evidence type="ECO:0008006" key="4">
    <source>
        <dbReference type="Google" id="ProtNLM"/>
    </source>
</evidence>
<proteinExistence type="predicted"/>
<organism evidence="2 3">
    <name type="scientific">Aureimonas ureilytica</name>
    <dbReference type="NCBI Taxonomy" id="401562"/>
    <lineage>
        <taxon>Bacteria</taxon>
        <taxon>Pseudomonadati</taxon>
        <taxon>Pseudomonadota</taxon>
        <taxon>Alphaproteobacteria</taxon>
        <taxon>Hyphomicrobiales</taxon>
        <taxon>Aurantimonadaceae</taxon>
        <taxon>Aureimonas</taxon>
    </lineage>
</organism>
<comment type="caution">
    <text evidence="2">The sequence shown here is derived from an EMBL/GenBank/DDBJ whole genome shotgun (WGS) entry which is preliminary data.</text>
</comment>
<dbReference type="Proteomes" id="UP000078529">
    <property type="component" value="Unassembled WGS sequence"/>
</dbReference>
<evidence type="ECO:0000313" key="2">
    <source>
        <dbReference type="EMBL" id="KTR08506.1"/>
    </source>
</evidence>
<evidence type="ECO:0000256" key="1">
    <source>
        <dbReference type="SAM" id="SignalP"/>
    </source>
</evidence>
<protein>
    <recommendedName>
        <fullName evidence="4">Septum formation initiator</fullName>
    </recommendedName>
</protein>
<dbReference type="Pfam" id="PF04977">
    <property type="entry name" value="DivIC"/>
    <property type="match status" value="1"/>
</dbReference>
<dbReference type="PATRIC" id="fig|401562.4.peg.149"/>
<reference evidence="2 3" key="1">
    <citation type="journal article" date="2016" name="Front. Microbiol.">
        <title>Genomic Resource of Rice Seed Associated Bacteria.</title>
        <authorList>
            <person name="Midha S."/>
            <person name="Bansal K."/>
            <person name="Sharma S."/>
            <person name="Kumar N."/>
            <person name="Patil P.P."/>
            <person name="Chaudhry V."/>
            <person name="Patil P.B."/>
        </authorList>
    </citation>
    <scope>NUCLEOTIDE SEQUENCE [LARGE SCALE GENOMIC DNA]</scope>
    <source>
        <strain evidence="2 3">NS365</strain>
    </source>
</reference>
<keyword evidence="1" id="KW-0732">Signal</keyword>
<dbReference type="RefSeq" id="WP_058598359.1">
    <property type="nucleotide sequence ID" value="NZ_LDQA01000001.1"/>
</dbReference>
<dbReference type="AlphaFoldDB" id="A0A147DBF7"/>
<feature type="signal peptide" evidence="1">
    <location>
        <begin position="1"/>
        <end position="25"/>
    </location>
</feature>
<evidence type="ECO:0000313" key="3">
    <source>
        <dbReference type="Proteomes" id="UP000078529"/>
    </source>
</evidence>